<dbReference type="GO" id="GO:0005886">
    <property type="term" value="C:plasma membrane"/>
    <property type="evidence" value="ECO:0007669"/>
    <property type="project" value="UniProtKB-SubCell"/>
</dbReference>
<keyword evidence="4 7" id="KW-0812">Transmembrane</keyword>
<dbReference type="Pfam" id="PF02308">
    <property type="entry name" value="MgtC"/>
    <property type="match status" value="1"/>
</dbReference>
<feature type="transmembrane region" description="Helical" evidence="7">
    <location>
        <begin position="44"/>
        <end position="68"/>
    </location>
</feature>
<dbReference type="PRINTS" id="PR01837">
    <property type="entry name" value="MGTCSAPBPROT"/>
</dbReference>
<comment type="caution">
    <text evidence="9">The sequence shown here is derived from an EMBL/GenBank/DDBJ whole genome shotgun (WGS) entry which is preliminary data.</text>
</comment>
<sequence length="169" mass="17980">MDAQFMDPTIVMFGKLLLAMFLGGVIGTERAVLAKQSAGTRTFGLVSLGACLFVITGNYVDTAYLGVLNFDPMRVAAGIIMGIGFLGGGIIVFRGDAVHGATTAAGLWIAAGVGIALGFGMYAVAIFATVLSLLMFTGMWYLENRFKHWFSEHGPDARPDDAQKPHRAE</sequence>
<dbReference type="InterPro" id="IPR049177">
    <property type="entry name" value="MgtC_SapB_SrpB_YhiD_N"/>
</dbReference>
<dbReference type="PANTHER" id="PTHR33778:SF1">
    <property type="entry name" value="MAGNESIUM TRANSPORTER YHID-RELATED"/>
    <property type="match status" value="1"/>
</dbReference>
<evidence type="ECO:0000259" key="8">
    <source>
        <dbReference type="Pfam" id="PF02308"/>
    </source>
</evidence>
<feature type="domain" description="MgtC/SapB/SrpB/YhiD N-terminal" evidence="8">
    <location>
        <begin position="16"/>
        <end position="143"/>
    </location>
</feature>
<keyword evidence="6 7" id="KW-0472">Membrane</keyword>
<evidence type="ECO:0000256" key="2">
    <source>
        <dbReference type="ARBA" id="ARBA00009298"/>
    </source>
</evidence>
<evidence type="ECO:0000256" key="3">
    <source>
        <dbReference type="ARBA" id="ARBA00022475"/>
    </source>
</evidence>
<accession>A0A1F6CVS9</accession>
<dbReference type="EMBL" id="MFKT01000015">
    <property type="protein sequence ID" value="OGG53217.1"/>
    <property type="molecule type" value="Genomic_DNA"/>
</dbReference>
<dbReference type="STRING" id="1798480.A2851_02815"/>
<evidence type="ECO:0000256" key="1">
    <source>
        <dbReference type="ARBA" id="ARBA00004651"/>
    </source>
</evidence>
<evidence type="ECO:0000256" key="6">
    <source>
        <dbReference type="ARBA" id="ARBA00023136"/>
    </source>
</evidence>
<evidence type="ECO:0000313" key="10">
    <source>
        <dbReference type="Proteomes" id="UP000176863"/>
    </source>
</evidence>
<organism evidence="9 10">
    <name type="scientific">Candidatus Kaiserbacteria bacterium RIFCSPHIGHO2_01_FULL_53_29</name>
    <dbReference type="NCBI Taxonomy" id="1798480"/>
    <lineage>
        <taxon>Bacteria</taxon>
        <taxon>Candidatus Kaiseribacteriota</taxon>
    </lineage>
</organism>
<dbReference type="InterPro" id="IPR003416">
    <property type="entry name" value="MgtC/SapB/SrpB/YhiD_fam"/>
</dbReference>
<keyword evidence="3" id="KW-1003">Cell membrane</keyword>
<keyword evidence="5 7" id="KW-1133">Transmembrane helix</keyword>
<reference evidence="9 10" key="1">
    <citation type="journal article" date="2016" name="Nat. Commun.">
        <title>Thousands of microbial genomes shed light on interconnected biogeochemical processes in an aquifer system.</title>
        <authorList>
            <person name="Anantharaman K."/>
            <person name="Brown C.T."/>
            <person name="Hug L.A."/>
            <person name="Sharon I."/>
            <person name="Castelle C.J."/>
            <person name="Probst A.J."/>
            <person name="Thomas B.C."/>
            <person name="Singh A."/>
            <person name="Wilkins M.J."/>
            <person name="Karaoz U."/>
            <person name="Brodie E.L."/>
            <person name="Williams K.H."/>
            <person name="Hubbard S.S."/>
            <person name="Banfield J.F."/>
        </authorList>
    </citation>
    <scope>NUCLEOTIDE SEQUENCE [LARGE SCALE GENOMIC DNA]</scope>
</reference>
<evidence type="ECO:0000256" key="5">
    <source>
        <dbReference type="ARBA" id="ARBA00022989"/>
    </source>
</evidence>
<comment type="similarity">
    <text evidence="2">Belongs to the MgtC/SapB family.</text>
</comment>
<evidence type="ECO:0000256" key="4">
    <source>
        <dbReference type="ARBA" id="ARBA00022692"/>
    </source>
</evidence>
<evidence type="ECO:0000313" key="9">
    <source>
        <dbReference type="EMBL" id="OGG53217.1"/>
    </source>
</evidence>
<protein>
    <recommendedName>
        <fullName evidence="8">MgtC/SapB/SrpB/YhiD N-terminal domain-containing protein</fullName>
    </recommendedName>
</protein>
<feature type="transmembrane region" description="Helical" evidence="7">
    <location>
        <begin position="75"/>
        <end position="93"/>
    </location>
</feature>
<evidence type="ECO:0000256" key="7">
    <source>
        <dbReference type="SAM" id="Phobius"/>
    </source>
</evidence>
<dbReference type="Proteomes" id="UP000176863">
    <property type="component" value="Unassembled WGS sequence"/>
</dbReference>
<comment type="subcellular location">
    <subcellularLocation>
        <location evidence="1">Cell membrane</location>
        <topology evidence="1">Multi-pass membrane protein</topology>
    </subcellularLocation>
</comment>
<name>A0A1F6CVS9_9BACT</name>
<dbReference type="AlphaFoldDB" id="A0A1F6CVS9"/>
<gene>
    <name evidence="9" type="ORF">A2851_02815</name>
</gene>
<dbReference type="PANTHER" id="PTHR33778">
    <property type="entry name" value="PROTEIN MGTC"/>
    <property type="match status" value="1"/>
</dbReference>
<proteinExistence type="inferred from homology"/>
<feature type="transmembrane region" description="Helical" evidence="7">
    <location>
        <begin position="105"/>
        <end position="136"/>
    </location>
</feature>